<dbReference type="Pfam" id="PF09445">
    <property type="entry name" value="Methyltransf_15"/>
    <property type="match status" value="1"/>
</dbReference>
<keyword evidence="11" id="KW-0804">Transcription</keyword>
<evidence type="ECO:0000256" key="11">
    <source>
        <dbReference type="ARBA" id="ARBA00023163"/>
    </source>
</evidence>
<comment type="similarity">
    <text evidence="13">Belongs to the methyltransferase superfamily. Trimethylguanosine synthase family.</text>
</comment>
<name>T2M7H7_HYDVU</name>
<dbReference type="FunFam" id="3.40.50.150:FF:000066">
    <property type="entry name" value="Trimethylguanosine synthase 1"/>
    <property type="match status" value="1"/>
</dbReference>
<keyword evidence="10" id="KW-0805">Transcription regulation</keyword>
<evidence type="ECO:0000313" key="23">
    <source>
        <dbReference type="EMBL" id="CDG67880.1"/>
    </source>
</evidence>
<gene>
    <name evidence="23" type="primary">TGS1</name>
</gene>
<evidence type="ECO:0000256" key="12">
    <source>
        <dbReference type="ARBA" id="ARBA00023242"/>
    </source>
</evidence>
<comment type="catalytic activity">
    <reaction evidence="14">
        <text>a 5'-end (N(2),N(7)-dimethyl 5'-triphosphoguanosine)-ribonucleoside in snoRNA + S-adenosyl-L-methionine = a 5'-end (N(2),N(2),N(7)-trimethyl 5'-triphosphoguanosine)-ribonucleoside in snoRNA + S-adenosyl-L-homocysteine + H(+)</text>
        <dbReference type="Rhea" id="RHEA:78507"/>
        <dbReference type="Rhea" id="RHEA-COMP:19088"/>
        <dbReference type="Rhea" id="RHEA-COMP:19090"/>
        <dbReference type="ChEBI" id="CHEBI:15378"/>
        <dbReference type="ChEBI" id="CHEBI:57856"/>
        <dbReference type="ChEBI" id="CHEBI:59789"/>
        <dbReference type="ChEBI" id="CHEBI:167623"/>
        <dbReference type="ChEBI" id="CHEBI:172880"/>
    </reaction>
    <physiologicalReaction direction="left-to-right" evidence="14">
        <dbReference type="Rhea" id="RHEA:78508"/>
    </physiologicalReaction>
</comment>
<dbReference type="GO" id="GO:0015030">
    <property type="term" value="C:Cajal body"/>
    <property type="evidence" value="ECO:0007669"/>
    <property type="project" value="UniProtKB-SubCell"/>
</dbReference>
<keyword evidence="6" id="KW-0597">Phosphoprotein</keyword>
<evidence type="ECO:0000256" key="18">
    <source>
        <dbReference type="ARBA" id="ARBA00049790"/>
    </source>
</evidence>
<dbReference type="GO" id="GO:0071164">
    <property type="term" value="F:RNA cap trimethylguanosine synthase activity"/>
    <property type="evidence" value="ECO:0007669"/>
    <property type="project" value="TreeGrafter"/>
</dbReference>
<dbReference type="PANTHER" id="PTHR14741:SF32">
    <property type="entry name" value="TRIMETHYLGUANOSINE SYNTHASE"/>
    <property type="match status" value="1"/>
</dbReference>
<keyword evidence="12" id="KW-0539">Nucleus</keyword>
<evidence type="ECO:0000256" key="22">
    <source>
        <dbReference type="ARBA" id="ARBA00081504"/>
    </source>
</evidence>
<evidence type="ECO:0000256" key="4">
    <source>
        <dbReference type="ARBA" id="ARBA00018517"/>
    </source>
</evidence>
<comment type="subcellular location">
    <subcellularLocation>
        <location evidence="2">Cytoplasm</location>
    </subcellularLocation>
    <subcellularLocation>
        <location evidence="1">Nucleus</location>
        <location evidence="1">Cajal body</location>
    </subcellularLocation>
    <subcellularLocation>
        <location evidence="3">Nucleus</location>
        <location evidence="3">Nucleolus</location>
    </subcellularLocation>
</comment>
<evidence type="ECO:0000256" key="15">
    <source>
        <dbReference type="ARBA" id="ARBA00048740"/>
    </source>
</evidence>
<evidence type="ECO:0000256" key="7">
    <source>
        <dbReference type="ARBA" id="ARBA00022603"/>
    </source>
</evidence>
<sequence length="441" mass="50080">MKEAENSVSIIDHKQDIFKNKFLRKESNKNKKIKRKTDFNAKVFGLSIFKQQLLNENKISSNDINVLNNTVFTNKHDKEFGNTELSSCSQKLKSSKCFFDCTTERNMSYSTNVNCVNVPNESCNLKSVPVVKKDVTSVSNRLQNLKSKKKKKDIKIKHSSRKVSLSGKHIKEIIKNMKTETLKSINSDKKSLEELTTHDTAVLKKCIDKVKNKAKKKKSFFTKKSNASKYKSILSIQKYWAQRYRLFSRFDEGVKLDHEGWFSVTPEKIAEHIADRSKCDIVVDAFCGIGGNTIQFALKSNHVIAIDIDPVRLECARQNAAIYGVENRISFILGDFFVLAPSLKADVVFLSPPWGGPEYIKVKFFDIETMIKPVSGRVLYNVASKITPNIIFFLPRNADLRQVSSLVAPGNQVEIEKNLLNSNVKTITAYFGNLIKNKNSQ</sequence>
<comment type="subunit">
    <text evidence="20">May form homooligomers. Interacts with CREBBP/CBP, EED/WAIT1, EP300/P300, NCOA6/PRIP, PPARBP/PBP and SMN.</text>
</comment>
<evidence type="ECO:0000256" key="6">
    <source>
        <dbReference type="ARBA" id="ARBA00022553"/>
    </source>
</evidence>
<evidence type="ECO:0000256" key="14">
    <source>
        <dbReference type="ARBA" id="ARBA00047418"/>
    </source>
</evidence>
<evidence type="ECO:0000256" key="2">
    <source>
        <dbReference type="ARBA" id="ARBA00004496"/>
    </source>
</evidence>
<comment type="function">
    <text evidence="19">Catalyzes the 2 serial methylation steps for the conversion of the 7-monomethylguanosine (m(7)G) caps of snRNAs and snoRNAs to a 2,2,7-trimethylguanosine (m(2,2,7)G) cap structure. The enzyme is specific for guanine, and N7 methylation must precede N2 methylation. Hypermethylation of the m7G cap of U snRNAs leads to their concentration in nuclear foci, their colocalization with coilin and the formation of canonical Cajal bodies (CBs). Plays a role in transcriptional regulation.</text>
</comment>
<keyword evidence="7" id="KW-0489">Methyltransferase</keyword>
<keyword evidence="8" id="KW-0808">Transferase</keyword>
<feature type="non-terminal residue" evidence="23">
    <location>
        <position position="1"/>
    </location>
</feature>
<reference evidence="23" key="1">
    <citation type="journal article" date="2013" name="Genome Biol. Evol.">
        <title>Punctuated emergences of genetic and phenotypic innovations in eumetazoan, bilaterian, euteleostome, and hominidae ancestors.</title>
        <authorList>
            <person name="Wenger Y."/>
            <person name="Galliot B."/>
        </authorList>
    </citation>
    <scope>NUCLEOTIDE SEQUENCE</scope>
    <source>
        <tissue evidence="23">Whole animals</tissue>
    </source>
</reference>
<dbReference type="KEGG" id="hmg:100205640"/>
<dbReference type="GO" id="GO:0005730">
    <property type="term" value="C:nucleolus"/>
    <property type="evidence" value="ECO:0007669"/>
    <property type="project" value="UniProtKB-SubCell"/>
</dbReference>
<evidence type="ECO:0000256" key="21">
    <source>
        <dbReference type="ARBA" id="ARBA00079339"/>
    </source>
</evidence>
<comment type="catalytic activity">
    <reaction evidence="15">
        <text>a 5'-end (N(7)-methyl 5'-triphosphoguanosine)-ribonucleoside in snoRNA + S-adenosyl-L-methionine = a 5'-end (N(2),N(7)-dimethyl 5'-triphosphoguanosine)-ribonucleoside in snoRNA + S-adenosyl-L-homocysteine + H(+)</text>
        <dbReference type="Rhea" id="RHEA:78475"/>
        <dbReference type="Rhea" id="RHEA-COMP:19086"/>
        <dbReference type="Rhea" id="RHEA-COMP:19088"/>
        <dbReference type="ChEBI" id="CHEBI:15378"/>
        <dbReference type="ChEBI" id="CHEBI:57856"/>
        <dbReference type="ChEBI" id="CHEBI:59789"/>
        <dbReference type="ChEBI" id="CHEBI:156461"/>
        <dbReference type="ChEBI" id="CHEBI:172880"/>
    </reaction>
    <physiologicalReaction direction="left-to-right" evidence="15">
        <dbReference type="Rhea" id="RHEA:78476"/>
    </physiologicalReaction>
</comment>
<evidence type="ECO:0000256" key="8">
    <source>
        <dbReference type="ARBA" id="ARBA00022679"/>
    </source>
</evidence>
<evidence type="ECO:0000256" key="5">
    <source>
        <dbReference type="ARBA" id="ARBA00022490"/>
    </source>
</evidence>
<dbReference type="GO" id="GO:0005737">
    <property type="term" value="C:cytoplasm"/>
    <property type="evidence" value="ECO:0007669"/>
    <property type="project" value="UniProtKB-SubCell"/>
</dbReference>
<evidence type="ECO:0000256" key="13">
    <source>
        <dbReference type="ARBA" id="ARBA00025783"/>
    </source>
</evidence>
<evidence type="ECO:0000256" key="1">
    <source>
        <dbReference type="ARBA" id="ARBA00004408"/>
    </source>
</evidence>
<evidence type="ECO:0000256" key="16">
    <source>
        <dbReference type="ARBA" id="ARBA00048763"/>
    </source>
</evidence>
<evidence type="ECO:0000256" key="20">
    <source>
        <dbReference type="ARBA" id="ARBA00064494"/>
    </source>
</evidence>
<dbReference type="OrthoDB" id="194443at2759"/>
<dbReference type="Gene3D" id="3.40.50.150">
    <property type="entry name" value="Vaccinia Virus protein VP39"/>
    <property type="match status" value="1"/>
</dbReference>
<keyword evidence="5" id="KW-0963">Cytoplasm</keyword>
<dbReference type="SUPFAM" id="SSF53335">
    <property type="entry name" value="S-adenosyl-L-methionine-dependent methyltransferases"/>
    <property type="match status" value="1"/>
</dbReference>
<protein>
    <recommendedName>
        <fullName evidence="4">Trimethylguanosine synthase</fullName>
    </recommendedName>
    <alternativeName>
        <fullName evidence="18">Cap-specific guanine-N(2) methyltransferase</fullName>
    </alternativeName>
    <alternativeName>
        <fullName evidence="21">Nuclear receptor coactivator 6-interacting protein</fullName>
    </alternativeName>
    <alternativeName>
        <fullName evidence="22">PRIP-interacting protein with methyltransferase motif</fullName>
    </alternativeName>
</protein>
<accession>T2M7H7</accession>
<dbReference type="InterPro" id="IPR029063">
    <property type="entry name" value="SAM-dependent_MTases_sf"/>
</dbReference>
<proteinExistence type="evidence at transcript level"/>
<dbReference type="EMBL" id="HAAD01001648">
    <property type="protein sequence ID" value="CDG67880.1"/>
    <property type="molecule type" value="mRNA"/>
</dbReference>
<dbReference type="InterPro" id="IPR019012">
    <property type="entry name" value="RNA_cap_Gua-N2-MeTrfase"/>
</dbReference>
<dbReference type="PANTHER" id="PTHR14741">
    <property type="entry name" value="S-ADENOSYLMETHIONINE-DEPENDENT METHYLTRANSFERASE RELATED"/>
    <property type="match status" value="1"/>
</dbReference>
<evidence type="ECO:0000256" key="17">
    <source>
        <dbReference type="ARBA" id="ARBA00049075"/>
    </source>
</evidence>
<evidence type="ECO:0000256" key="3">
    <source>
        <dbReference type="ARBA" id="ARBA00004604"/>
    </source>
</evidence>
<evidence type="ECO:0000256" key="9">
    <source>
        <dbReference type="ARBA" id="ARBA00022691"/>
    </source>
</evidence>
<comment type="catalytic activity">
    <reaction evidence="16">
        <text>a 5'-end (N(2),N(7)-dimethyl 5'-triphosphoguanosine)-ribonucleoside in snRNA + S-adenosyl-L-methionine = a 5'-end (N(2),N(2),N(7)-trimethyl 5'-triphosphoguanosine)-ribonucleoside in snRNA + S-adenosyl-L-homocysteine + H(+)</text>
        <dbReference type="Rhea" id="RHEA:78479"/>
        <dbReference type="Rhea" id="RHEA-COMP:19087"/>
        <dbReference type="Rhea" id="RHEA-COMP:19089"/>
        <dbReference type="ChEBI" id="CHEBI:15378"/>
        <dbReference type="ChEBI" id="CHEBI:57856"/>
        <dbReference type="ChEBI" id="CHEBI:59789"/>
        <dbReference type="ChEBI" id="CHEBI:167623"/>
        <dbReference type="ChEBI" id="CHEBI:172880"/>
    </reaction>
    <physiologicalReaction direction="left-to-right" evidence="16">
        <dbReference type="Rhea" id="RHEA:78480"/>
    </physiologicalReaction>
</comment>
<organism evidence="23">
    <name type="scientific">Hydra vulgaris</name>
    <name type="common">Hydra</name>
    <name type="synonym">Hydra attenuata</name>
    <dbReference type="NCBI Taxonomy" id="6087"/>
    <lineage>
        <taxon>Eukaryota</taxon>
        <taxon>Metazoa</taxon>
        <taxon>Cnidaria</taxon>
        <taxon>Hydrozoa</taxon>
        <taxon>Hydroidolina</taxon>
        <taxon>Anthoathecata</taxon>
        <taxon>Aplanulata</taxon>
        <taxon>Hydridae</taxon>
        <taxon>Hydra</taxon>
    </lineage>
</organism>
<keyword evidence="9" id="KW-0949">S-adenosyl-L-methionine</keyword>
<dbReference type="AlphaFoldDB" id="T2M7H7"/>
<evidence type="ECO:0000256" key="10">
    <source>
        <dbReference type="ARBA" id="ARBA00023015"/>
    </source>
</evidence>
<dbReference type="CDD" id="cd02440">
    <property type="entry name" value="AdoMet_MTases"/>
    <property type="match status" value="1"/>
</dbReference>
<comment type="catalytic activity">
    <reaction evidence="17">
        <text>a 5'-end (N(7)-methyl 5'-triphosphoguanosine)-ribonucleoside in snRNA + S-adenosyl-L-methionine = a 5'-end (N(2),N(7)-dimethyl 5'-triphosphoguanosine)-ribonucleoside in snRNA + S-adenosyl-L-homocysteine + H(+)</text>
        <dbReference type="Rhea" id="RHEA:78471"/>
        <dbReference type="Rhea" id="RHEA-COMP:19085"/>
        <dbReference type="Rhea" id="RHEA-COMP:19087"/>
        <dbReference type="ChEBI" id="CHEBI:15378"/>
        <dbReference type="ChEBI" id="CHEBI:57856"/>
        <dbReference type="ChEBI" id="CHEBI:59789"/>
        <dbReference type="ChEBI" id="CHEBI:156461"/>
        <dbReference type="ChEBI" id="CHEBI:172880"/>
    </reaction>
    <physiologicalReaction direction="left-to-right" evidence="17">
        <dbReference type="Rhea" id="RHEA:78472"/>
    </physiologicalReaction>
</comment>
<evidence type="ECO:0000256" key="19">
    <source>
        <dbReference type="ARBA" id="ARBA00057179"/>
    </source>
</evidence>